<dbReference type="GO" id="GO:0043565">
    <property type="term" value="F:sequence-specific DNA binding"/>
    <property type="evidence" value="ECO:0007669"/>
    <property type="project" value="InterPro"/>
</dbReference>
<protein>
    <submittedName>
        <fullName evidence="1">Transposase</fullName>
    </submittedName>
</protein>
<gene>
    <name evidence="1" type="ORF">NE632_09120</name>
</gene>
<dbReference type="Proteomes" id="UP001206236">
    <property type="component" value="Unassembled WGS sequence"/>
</dbReference>
<dbReference type="InterPro" id="IPR010921">
    <property type="entry name" value="Trp_repressor/repl_initiator"/>
</dbReference>
<comment type="caution">
    <text evidence="1">The sequence shown here is derived from an EMBL/GenBank/DDBJ whole genome shotgun (WGS) entry which is preliminary data.</text>
</comment>
<proteinExistence type="predicted"/>
<evidence type="ECO:0000313" key="1">
    <source>
        <dbReference type="EMBL" id="MCQ5153470.1"/>
    </source>
</evidence>
<reference evidence="1" key="1">
    <citation type="submission" date="2022-06" db="EMBL/GenBank/DDBJ databases">
        <title>Isolation of gut microbiota from human fecal samples.</title>
        <authorList>
            <person name="Pamer E.G."/>
            <person name="Barat B."/>
            <person name="Waligurski E."/>
            <person name="Medina S."/>
            <person name="Paddock L."/>
            <person name="Mostad J."/>
        </authorList>
    </citation>
    <scope>NUCLEOTIDE SEQUENCE</scope>
    <source>
        <strain evidence="1">DFI.5.57</strain>
    </source>
</reference>
<accession>A0AAW5KLH0</accession>
<dbReference type="SUPFAM" id="SSF48295">
    <property type="entry name" value="TrpR-like"/>
    <property type="match status" value="1"/>
</dbReference>
<name>A0AAW5KLH0_9FIRM</name>
<dbReference type="AlphaFoldDB" id="A0AAW5KLH0"/>
<sequence length="40" mass="4744">MPKGKPNKRYTPEFNIEVVETMHKEKLGYHEAARQFDVPQ</sequence>
<organism evidence="1 2">
    <name type="scientific">Ruminococcus bicirculans</name>
    <name type="common">ex Wegman et al. 2014</name>
    <dbReference type="NCBI Taxonomy" id="1160721"/>
    <lineage>
        <taxon>Bacteria</taxon>
        <taxon>Bacillati</taxon>
        <taxon>Bacillota</taxon>
        <taxon>Clostridia</taxon>
        <taxon>Eubacteriales</taxon>
        <taxon>Oscillospiraceae</taxon>
        <taxon>Ruminococcus</taxon>
    </lineage>
</organism>
<evidence type="ECO:0000313" key="2">
    <source>
        <dbReference type="Proteomes" id="UP001206236"/>
    </source>
</evidence>
<dbReference type="EMBL" id="JANGCN010000019">
    <property type="protein sequence ID" value="MCQ5153470.1"/>
    <property type="molecule type" value="Genomic_DNA"/>
</dbReference>
<dbReference type="RefSeq" id="WP_117856702.1">
    <property type="nucleotide sequence ID" value="NZ_DAWCPT010000040.1"/>
</dbReference>